<dbReference type="OrthoDB" id="9804281at2"/>
<dbReference type="GO" id="GO:0003899">
    <property type="term" value="F:DNA-directed RNA polymerase activity"/>
    <property type="evidence" value="ECO:0007669"/>
    <property type="project" value="InterPro"/>
</dbReference>
<dbReference type="GO" id="GO:0006269">
    <property type="term" value="P:DNA replication, synthesis of primer"/>
    <property type="evidence" value="ECO:0007669"/>
    <property type="project" value="UniProtKB-KW"/>
</dbReference>
<dbReference type="Gene3D" id="3.90.980.10">
    <property type="entry name" value="DNA primase, catalytic core, N-terminal domain"/>
    <property type="match status" value="1"/>
</dbReference>
<dbReference type="InterPro" id="IPR050219">
    <property type="entry name" value="DnaG_primase"/>
</dbReference>
<name>A0A1H2CB02_MUCMA</name>
<proteinExistence type="predicted"/>
<dbReference type="CDD" id="cd03364">
    <property type="entry name" value="TOPRIM_DnaG_primases"/>
    <property type="match status" value="1"/>
</dbReference>
<dbReference type="PANTHER" id="PTHR30313">
    <property type="entry name" value="DNA PRIMASE"/>
    <property type="match status" value="1"/>
</dbReference>
<dbReference type="InterPro" id="IPR037068">
    <property type="entry name" value="DNA_primase_core_N_sf"/>
</dbReference>
<keyword evidence="7" id="KW-0863">Zinc-finger</keyword>
<accession>A0A1H2CB02</accession>
<evidence type="ECO:0000259" key="11">
    <source>
        <dbReference type="SMART" id="SM00493"/>
    </source>
</evidence>
<dbReference type="STRING" id="652787.SAMN05216490_4796"/>
<dbReference type="GO" id="GO:0005737">
    <property type="term" value="C:cytoplasm"/>
    <property type="evidence" value="ECO:0007669"/>
    <property type="project" value="TreeGrafter"/>
</dbReference>
<dbReference type="InterPro" id="IPR034151">
    <property type="entry name" value="TOPRIM_DnaG_bac"/>
</dbReference>
<dbReference type="AlphaFoldDB" id="A0A1H2CB02"/>
<keyword evidence="8" id="KW-0862">Zinc</keyword>
<dbReference type="InterPro" id="IPR036977">
    <property type="entry name" value="DNA_primase_Znf_CHC2"/>
</dbReference>
<dbReference type="SUPFAM" id="SSF56731">
    <property type="entry name" value="DNA primase core"/>
    <property type="match status" value="1"/>
</dbReference>
<evidence type="ECO:0000256" key="5">
    <source>
        <dbReference type="ARBA" id="ARBA00022705"/>
    </source>
</evidence>
<gene>
    <name evidence="12" type="ORF">SAMN05216490_4796</name>
</gene>
<keyword evidence="4" id="KW-0548">Nucleotidyltransferase</keyword>
<dbReference type="Gene3D" id="3.40.1360.10">
    <property type="match status" value="1"/>
</dbReference>
<dbReference type="InterPro" id="IPR002694">
    <property type="entry name" value="Znf_CHC2"/>
</dbReference>
<evidence type="ECO:0000259" key="10">
    <source>
        <dbReference type="SMART" id="SM00400"/>
    </source>
</evidence>
<dbReference type="SMART" id="SM00400">
    <property type="entry name" value="ZnF_CHCC"/>
    <property type="match status" value="1"/>
</dbReference>
<dbReference type="SUPFAM" id="SSF57783">
    <property type="entry name" value="Zinc beta-ribbon"/>
    <property type="match status" value="1"/>
</dbReference>
<keyword evidence="2" id="KW-0639">Primosome</keyword>
<dbReference type="GO" id="GO:0003677">
    <property type="term" value="F:DNA binding"/>
    <property type="evidence" value="ECO:0007669"/>
    <property type="project" value="InterPro"/>
</dbReference>
<keyword evidence="6" id="KW-0479">Metal-binding</keyword>
<dbReference type="Pfam" id="PF13155">
    <property type="entry name" value="Toprim_2"/>
    <property type="match status" value="1"/>
</dbReference>
<dbReference type="SMART" id="SM00493">
    <property type="entry name" value="TOPRIM"/>
    <property type="match status" value="1"/>
</dbReference>
<keyword evidence="1" id="KW-0240">DNA-directed RNA polymerase</keyword>
<evidence type="ECO:0000313" key="12">
    <source>
        <dbReference type="EMBL" id="SDT67462.1"/>
    </source>
</evidence>
<dbReference type="InterPro" id="IPR027417">
    <property type="entry name" value="P-loop_NTPase"/>
</dbReference>
<protein>
    <submittedName>
        <fullName evidence="12">Toprim-like</fullName>
    </submittedName>
</protein>
<dbReference type="Pfam" id="PF01807">
    <property type="entry name" value="Zn_ribbon_DnaG"/>
    <property type="match status" value="1"/>
</dbReference>
<evidence type="ECO:0000256" key="7">
    <source>
        <dbReference type="ARBA" id="ARBA00022771"/>
    </source>
</evidence>
<dbReference type="InterPro" id="IPR006171">
    <property type="entry name" value="TOPRIM_dom"/>
</dbReference>
<keyword evidence="9" id="KW-0804">Transcription</keyword>
<dbReference type="GO" id="GO:0000428">
    <property type="term" value="C:DNA-directed RNA polymerase complex"/>
    <property type="evidence" value="ECO:0007669"/>
    <property type="project" value="UniProtKB-KW"/>
</dbReference>
<keyword evidence="3" id="KW-0808">Transferase</keyword>
<sequence>MEIEDIKTQLLMKSVLQHYQLYPDKQARLCCPFHEDKTPSLQVYYKTQTAYCFSSNCSTHGKSMDVIDFIMHKENLTKHEAIEKAVQLIGGHNTGNQAQQLTKQAVLTKMFSYFKNAVHNSKPAQEYLQSRSLDFKQTEVGYNAGQYHHGTRKDEALIKSCIAVGLLQDSGNKSKTGEAAYNVFGKWCVVFGLKDKDGHIAGLYFRSTLNDKESKHFYLKDRAGLYPAYPKPDTKKLILTEAIIDAATLLQIPQISAAYSVLSCYGTNGLTDEHIKAIKGLTDLEEVIFFFDGDQAGTAAVKKYGKSLSELLPNTKITAVQTPEGEDINSLAQGHEAEMLIHLLDERAEQKPKSGQVLFSTEKNDEVVISPATPALDCSNPHQIKFTTATAKYYVQGGLKKELDSLKITLAIENPALPYLKSRLKYDLYNDKDVERNTKEAADKLNLRADLLQTDISLLTDLLEAERDKQVTKSNENPTGAPAYQMNEESKKKCLDFLNKPGLIQNINALIGKAGVTGEETNRIFLYCIASSYKMNDTLHALVQGSSGSGKTHLIIKIAGLMPPEDVTALTRVTESSFYNYGEYELSHTLLCFEDLDGMKEEALLALRELMSREVLTSSTSIKDESGNIRAAVKTVRGPIASLSATTKGEIYEDNMGRAFLIAVDESKAQTQKIIQYQNDKAAGLTDTGKEKDIKAFLQNCIRLLKPYEVINPYANKIQLPDEAHKIRRLNELYQAFVKQVTLLNQYQRNKDDKGRLIAEKEDLKTACDIMFESILLKVDELDGSLRQYFEQVKSYISGKGKDHEFTRIELRQQLKMGKTLQHNYMSKLLSLEYIRQSGGHINRGFHYKITHWDDMSALRARLKEQLASQLQNL</sequence>
<dbReference type="SUPFAM" id="SSF52540">
    <property type="entry name" value="P-loop containing nucleoside triphosphate hydrolases"/>
    <property type="match status" value="1"/>
</dbReference>
<evidence type="ECO:0000256" key="9">
    <source>
        <dbReference type="ARBA" id="ARBA00023163"/>
    </source>
</evidence>
<evidence type="ECO:0000313" key="13">
    <source>
        <dbReference type="Proteomes" id="UP000199679"/>
    </source>
</evidence>
<evidence type="ECO:0000256" key="8">
    <source>
        <dbReference type="ARBA" id="ARBA00022833"/>
    </source>
</evidence>
<evidence type="ECO:0000256" key="2">
    <source>
        <dbReference type="ARBA" id="ARBA00022515"/>
    </source>
</evidence>
<keyword evidence="13" id="KW-1185">Reference proteome</keyword>
<feature type="domain" description="Zinc finger CHC2-type" evidence="10">
    <location>
        <begin position="30"/>
        <end position="86"/>
    </location>
</feature>
<dbReference type="PANTHER" id="PTHR30313:SF2">
    <property type="entry name" value="DNA PRIMASE"/>
    <property type="match status" value="1"/>
</dbReference>
<evidence type="ECO:0000256" key="3">
    <source>
        <dbReference type="ARBA" id="ARBA00022679"/>
    </source>
</evidence>
<dbReference type="RefSeq" id="WP_091379306.1">
    <property type="nucleotide sequence ID" value="NZ_LT629740.1"/>
</dbReference>
<dbReference type="EMBL" id="LT629740">
    <property type="protein sequence ID" value="SDT67462.1"/>
    <property type="molecule type" value="Genomic_DNA"/>
</dbReference>
<dbReference type="Gene3D" id="3.90.580.10">
    <property type="entry name" value="Zinc finger, CHC2-type domain"/>
    <property type="match status" value="1"/>
</dbReference>
<feature type="domain" description="Toprim" evidence="11">
    <location>
        <begin position="235"/>
        <end position="313"/>
    </location>
</feature>
<dbReference type="GO" id="GO:1990077">
    <property type="term" value="C:primosome complex"/>
    <property type="evidence" value="ECO:0007669"/>
    <property type="project" value="UniProtKB-KW"/>
</dbReference>
<evidence type="ECO:0000256" key="6">
    <source>
        <dbReference type="ARBA" id="ARBA00022723"/>
    </source>
</evidence>
<organism evidence="12 13">
    <name type="scientific">Mucilaginibacter mallensis</name>
    <dbReference type="NCBI Taxonomy" id="652787"/>
    <lineage>
        <taxon>Bacteria</taxon>
        <taxon>Pseudomonadati</taxon>
        <taxon>Bacteroidota</taxon>
        <taxon>Sphingobacteriia</taxon>
        <taxon>Sphingobacteriales</taxon>
        <taxon>Sphingobacteriaceae</taxon>
        <taxon>Mucilaginibacter</taxon>
    </lineage>
</organism>
<reference evidence="12 13" key="1">
    <citation type="submission" date="2016-10" db="EMBL/GenBank/DDBJ databases">
        <authorList>
            <person name="de Groot N.N."/>
        </authorList>
    </citation>
    <scope>NUCLEOTIDE SEQUENCE [LARGE SCALE GENOMIC DNA]</scope>
    <source>
        <strain evidence="12 13">MP1X4</strain>
    </source>
</reference>
<dbReference type="Proteomes" id="UP000199679">
    <property type="component" value="Chromosome I"/>
</dbReference>
<keyword evidence="5" id="KW-0235">DNA replication</keyword>
<evidence type="ECO:0000256" key="4">
    <source>
        <dbReference type="ARBA" id="ARBA00022695"/>
    </source>
</evidence>
<dbReference type="GO" id="GO:0008270">
    <property type="term" value="F:zinc ion binding"/>
    <property type="evidence" value="ECO:0007669"/>
    <property type="project" value="UniProtKB-KW"/>
</dbReference>
<evidence type="ECO:0000256" key="1">
    <source>
        <dbReference type="ARBA" id="ARBA00022478"/>
    </source>
</evidence>